<evidence type="ECO:0000256" key="2">
    <source>
        <dbReference type="ARBA" id="ARBA00022490"/>
    </source>
</evidence>
<dbReference type="Pfam" id="PF00288">
    <property type="entry name" value="GHMP_kinases_N"/>
    <property type="match status" value="1"/>
</dbReference>
<dbReference type="GO" id="GO:0004335">
    <property type="term" value="F:galactokinase activity"/>
    <property type="evidence" value="ECO:0007669"/>
    <property type="project" value="UniProtKB-EC"/>
</dbReference>
<keyword evidence="16" id="KW-0548">Nucleotidyltransferase</keyword>
<dbReference type="PROSITE" id="PS00627">
    <property type="entry name" value="GHMP_KINASES_ATP"/>
    <property type="match status" value="1"/>
</dbReference>
<evidence type="ECO:0000256" key="11">
    <source>
        <dbReference type="HAMAP-Rule" id="MF_00246"/>
    </source>
</evidence>
<dbReference type="Pfam" id="PF10509">
    <property type="entry name" value="GalKase_gal_bdg"/>
    <property type="match status" value="1"/>
</dbReference>
<dbReference type="InterPro" id="IPR000705">
    <property type="entry name" value="Galactokinase"/>
</dbReference>
<evidence type="ECO:0000256" key="10">
    <source>
        <dbReference type="ARBA" id="ARBA00023277"/>
    </source>
</evidence>
<comment type="catalytic activity">
    <reaction evidence="11">
        <text>alpha-D-galactose + ATP = alpha-D-galactose 1-phosphate + ADP + H(+)</text>
        <dbReference type="Rhea" id="RHEA:13553"/>
        <dbReference type="ChEBI" id="CHEBI:15378"/>
        <dbReference type="ChEBI" id="CHEBI:28061"/>
        <dbReference type="ChEBI" id="CHEBI:30616"/>
        <dbReference type="ChEBI" id="CHEBI:58336"/>
        <dbReference type="ChEBI" id="CHEBI:456216"/>
        <dbReference type="EC" id="2.7.1.6"/>
    </reaction>
</comment>
<reference evidence="16 17" key="1">
    <citation type="submission" date="2024-08" db="EMBL/GenBank/DDBJ databases">
        <title>Whole-genome sequencing of halo(alkali)philic microorganisms from hypersaline lakes.</title>
        <authorList>
            <person name="Sorokin D.Y."/>
            <person name="Merkel A.Y."/>
            <person name="Messina E."/>
            <person name="Yakimov M."/>
        </authorList>
    </citation>
    <scope>NUCLEOTIDE SEQUENCE [LARGE SCALE GENOMIC DNA]</scope>
    <source>
        <strain evidence="16 17">AB-hyl4</strain>
    </source>
</reference>
<dbReference type="EC" id="2.7.1.6" evidence="11 12"/>
<keyword evidence="5 11" id="KW-0547">Nucleotide-binding</keyword>
<dbReference type="Proteomes" id="UP001575105">
    <property type="component" value="Unassembled WGS sequence"/>
</dbReference>
<feature type="binding site" evidence="11">
    <location>
        <position position="229"/>
    </location>
    <ligand>
        <name>substrate</name>
    </ligand>
</feature>
<evidence type="ECO:0000256" key="8">
    <source>
        <dbReference type="ARBA" id="ARBA00022842"/>
    </source>
</evidence>
<evidence type="ECO:0000256" key="1">
    <source>
        <dbReference type="ARBA" id="ARBA00006566"/>
    </source>
</evidence>
<feature type="domain" description="Galactokinase N-terminal" evidence="15">
    <location>
        <begin position="17"/>
        <end position="65"/>
    </location>
</feature>
<dbReference type="RefSeq" id="WP_425343817.1">
    <property type="nucleotide sequence ID" value="NZ_JBGUBD010000001.1"/>
</dbReference>
<comment type="caution">
    <text evidence="11">Lacks conserved residue(s) required for the propagation of feature annotation.</text>
</comment>
<dbReference type="PRINTS" id="PR00473">
    <property type="entry name" value="GALCTOKINASE"/>
</dbReference>
<dbReference type="InterPro" id="IPR020568">
    <property type="entry name" value="Ribosomal_Su5_D2-typ_SF"/>
</dbReference>
<keyword evidence="7 11" id="KW-0067">ATP-binding</keyword>
<dbReference type="SUPFAM" id="SSF54211">
    <property type="entry name" value="Ribosomal protein S5 domain 2-like"/>
    <property type="match status" value="1"/>
</dbReference>
<feature type="domain" description="GHMP kinase N-terminal" evidence="13">
    <location>
        <begin position="99"/>
        <end position="186"/>
    </location>
</feature>
<dbReference type="GO" id="GO:0016779">
    <property type="term" value="F:nucleotidyltransferase activity"/>
    <property type="evidence" value="ECO:0007669"/>
    <property type="project" value="UniProtKB-KW"/>
</dbReference>
<evidence type="ECO:0000256" key="6">
    <source>
        <dbReference type="ARBA" id="ARBA00022777"/>
    </source>
</evidence>
<dbReference type="InterPro" id="IPR022963">
    <property type="entry name" value="Galactokinase_bac"/>
</dbReference>
<dbReference type="PANTHER" id="PTHR10457">
    <property type="entry name" value="MEVALONATE KINASE/GALACTOKINASE"/>
    <property type="match status" value="1"/>
</dbReference>
<dbReference type="InterPro" id="IPR014721">
    <property type="entry name" value="Ribsml_uS5_D2-typ_fold_subgr"/>
</dbReference>
<keyword evidence="10 11" id="KW-0119">Carbohydrate metabolism</keyword>
<dbReference type="InterPro" id="IPR006203">
    <property type="entry name" value="GHMP_knse_ATP-bd_CS"/>
</dbReference>
<keyword evidence="3 11" id="KW-0808">Transferase</keyword>
<evidence type="ECO:0000256" key="7">
    <source>
        <dbReference type="ARBA" id="ARBA00022840"/>
    </source>
</evidence>
<comment type="subcellular location">
    <subcellularLocation>
        <location evidence="11">Cytoplasm</location>
    </subcellularLocation>
</comment>
<protein>
    <recommendedName>
        <fullName evidence="11 12">Galactokinase</fullName>
        <ecNumber evidence="11 12">2.7.1.6</ecNumber>
    </recommendedName>
    <alternativeName>
        <fullName evidence="11">Galactose kinase</fullName>
    </alternativeName>
</protein>
<dbReference type="Gene3D" id="3.30.230.10">
    <property type="match status" value="1"/>
</dbReference>
<dbReference type="PROSITE" id="PS00106">
    <property type="entry name" value="GALACTOKINASE"/>
    <property type="match status" value="1"/>
</dbReference>
<comment type="function">
    <text evidence="11">Catalyzes the transfer of the gamma-phosphate of ATP to D-galactose to form alpha-D-galactose-1-phosphate (Gal-1-P).</text>
</comment>
<feature type="binding site" evidence="11">
    <location>
        <position position="135"/>
    </location>
    <ligand>
        <name>Mg(2+)</name>
        <dbReference type="ChEBI" id="CHEBI:18420"/>
    </ligand>
</feature>
<dbReference type="Pfam" id="PF08544">
    <property type="entry name" value="GHMP_kinases_C"/>
    <property type="match status" value="1"/>
</dbReference>
<comment type="pathway">
    <text evidence="11">Carbohydrate metabolism; galactose metabolism.</text>
</comment>
<feature type="binding site" evidence="11">
    <location>
        <position position="75"/>
    </location>
    <ligand>
        <name>ATP</name>
        <dbReference type="ChEBI" id="CHEBI:30616"/>
    </ligand>
</feature>
<dbReference type="PIRSF" id="PIRSF000530">
    <property type="entry name" value="Galactokinase"/>
    <property type="match status" value="1"/>
</dbReference>
<feature type="binding site" evidence="11">
    <location>
        <position position="167"/>
    </location>
    <ligand>
        <name>Mg(2+)</name>
        <dbReference type="ChEBI" id="CHEBI:18420"/>
    </ligand>
</feature>
<feature type="active site" description="Proton acceptor" evidence="11">
    <location>
        <position position="179"/>
    </location>
</feature>
<evidence type="ECO:0000313" key="17">
    <source>
        <dbReference type="Proteomes" id="UP001575105"/>
    </source>
</evidence>
<evidence type="ECO:0000313" key="16">
    <source>
        <dbReference type="EMBL" id="MFA9476892.1"/>
    </source>
</evidence>
<gene>
    <name evidence="11 16" type="primary">galK</name>
    <name evidence="16" type="ORF">ACERK3_01165</name>
</gene>
<accession>A0ABV4U222</accession>
<keyword evidence="2 11" id="KW-0963">Cytoplasm</keyword>
<keyword evidence="9 11" id="KW-0299">Galactose metabolism</keyword>
<dbReference type="InterPro" id="IPR019539">
    <property type="entry name" value="GalKase_N"/>
</dbReference>
<dbReference type="NCBIfam" id="TIGR00131">
    <property type="entry name" value="gal_kin"/>
    <property type="match status" value="1"/>
</dbReference>
<evidence type="ECO:0000256" key="5">
    <source>
        <dbReference type="ARBA" id="ARBA00022741"/>
    </source>
</evidence>
<keyword evidence="6 11" id="KW-0418">Kinase</keyword>
<keyword evidence="4 11" id="KW-0479">Metal-binding</keyword>
<feature type="binding site" evidence="11">
    <location>
        <begin position="41"/>
        <end position="44"/>
    </location>
    <ligand>
        <name>substrate</name>
    </ligand>
</feature>
<proteinExistence type="inferred from homology"/>
<evidence type="ECO:0000256" key="9">
    <source>
        <dbReference type="ARBA" id="ARBA00023144"/>
    </source>
</evidence>
<comment type="caution">
    <text evidence="16">The sequence shown here is derived from an EMBL/GenBank/DDBJ whole genome shotgun (WGS) entry which is preliminary data.</text>
</comment>
<feature type="site" description="Transition state stabilizer" evidence="11">
    <location>
        <position position="35"/>
    </location>
</feature>
<keyword evidence="17" id="KW-1185">Reference proteome</keyword>
<sequence>MTDAVTLEQQTAAAVDQFTQTFGQPPTHAAVAPGRVNLIGEHTDYNDGFVLPMAIERQILLLARPRDDRKVRLASTGVPEQAELNLDQPLAPGEPSWANYVRGAIAGCIERGLTPPGFDALVDSTVPTGGGLSSSAALEVGTATLLESLTGQPLDPVQKALLCQKAEHDFAGMPCGIMDQFISAMGMADHALLIDCRSYETRRVPMHDPDVVVLIVNSNVKHELVGGEYAQRRAQCEAAARTMNVPALRDATLDMLDEAYPDPSDVAFRRARHVITENARTLAAAEALAAGDWAAMGQLMLESHTSMRDDFEISCKELDILVELATRRIASGELYGSRMTGGGFGGCTVSLVRADAADAVGKFLAHQYEHITGIHPALFVTRPAAGARVVEL</sequence>
<dbReference type="InterPro" id="IPR013750">
    <property type="entry name" value="GHMP_kinase_C_dom"/>
</dbReference>
<evidence type="ECO:0000256" key="3">
    <source>
        <dbReference type="ARBA" id="ARBA00022679"/>
    </source>
</evidence>
<dbReference type="InterPro" id="IPR036554">
    <property type="entry name" value="GHMP_kinase_C_sf"/>
</dbReference>
<dbReference type="InterPro" id="IPR006206">
    <property type="entry name" value="Mevalonate/galactokinase"/>
</dbReference>
<dbReference type="HAMAP" id="MF_00246">
    <property type="entry name" value="Galactokinase"/>
    <property type="match status" value="1"/>
</dbReference>
<dbReference type="PANTHER" id="PTHR10457:SF7">
    <property type="entry name" value="GALACTOKINASE-RELATED"/>
    <property type="match status" value="1"/>
</dbReference>
<evidence type="ECO:0000256" key="4">
    <source>
        <dbReference type="ARBA" id="ARBA00022723"/>
    </source>
</evidence>
<keyword evidence="8 11" id="KW-0460">Magnesium</keyword>
<dbReference type="EMBL" id="JBGUBD010000001">
    <property type="protein sequence ID" value="MFA9476892.1"/>
    <property type="molecule type" value="Genomic_DNA"/>
</dbReference>
<dbReference type="InterPro" id="IPR019741">
    <property type="entry name" value="Galactokinase_CS"/>
</dbReference>
<evidence type="ECO:0000259" key="15">
    <source>
        <dbReference type="Pfam" id="PF10509"/>
    </source>
</evidence>
<dbReference type="Gene3D" id="3.30.70.890">
    <property type="entry name" value="GHMP kinase, C-terminal domain"/>
    <property type="match status" value="1"/>
</dbReference>
<dbReference type="InterPro" id="IPR006204">
    <property type="entry name" value="GHMP_kinase_N_dom"/>
</dbReference>
<evidence type="ECO:0000256" key="12">
    <source>
        <dbReference type="NCBIfam" id="TIGR00131"/>
    </source>
</evidence>
<feature type="domain" description="GHMP kinase C-terminal" evidence="14">
    <location>
        <begin position="284"/>
        <end position="369"/>
    </location>
</feature>
<dbReference type="PRINTS" id="PR00959">
    <property type="entry name" value="MEVGALKINASE"/>
</dbReference>
<evidence type="ECO:0000259" key="13">
    <source>
        <dbReference type="Pfam" id="PF00288"/>
    </source>
</evidence>
<dbReference type="SUPFAM" id="SSF55060">
    <property type="entry name" value="GHMP Kinase, C-terminal domain"/>
    <property type="match status" value="1"/>
</dbReference>
<evidence type="ECO:0000259" key="14">
    <source>
        <dbReference type="Pfam" id="PF08544"/>
    </source>
</evidence>
<comment type="similarity">
    <text evidence="1 11">Belongs to the GHMP kinase family. GalK subfamily.</text>
</comment>
<name>A0ABV4U222_9BACT</name>
<organism evidence="16 17">
    <name type="scientific">Natronomicrosphaera hydrolytica</name>
    <dbReference type="NCBI Taxonomy" id="3242702"/>
    <lineage>
        <taxon>Bacteria</taxon>
        <taxon>Pseudomonadati</taxon>
        <taxon>Planctomycetota</taxon>
        <taxon>Phycisphaerae</taxon>
        <taxon>Phycisphaerales</taxon>
        <taxon>Phycisphaeraceae</taxon>
        <taxon>Natronomicrosphaera</taxon>
    </lineage>
</organism>